<name>A0A495QLX8_9ACTN</name>
<dbReference type="Proteomes" id="UP000274601">
    <property type="component" value="Unassembled WGS sequence"/>
</dbReference>
<accession>A0A495QLX8</accession>
<feature type="region of interest" description="Disordered" evidence="1">
    <location>
        <begin position="1"/>
        <end position="22"/>
    </location>
</feature>
<protein>
    <submittedName>
        <fullName evidence="2">Uncharacterized protein</fullName>
    </submittedName>
</protein>
<proteinExistence type="predicted"/>
<dbReference type="AlphaFoldDB" id="A0A495QLX8"/>
<keyword evidence="3" id="KW-1185">Reference proteome</keyword>
<evidence type="ECO:0000256" key="1">
    <source>
        <dbReference type="SAM" id="MobiDB-lite"/>
    </source>
</evidence>
<sequence>MPSGVNDATAEGAGGSAPSAYRTGWPIRPQCTSGATILPPAACTASVTVRHARTCSSVCRPGVWT</sequence>
<gene>
    <name evidence="2" type="ORF">BZB76_4277</name>
</gene>
<evidence type="ECO:0000313" key="2">
    <source>
        <dbReference type="EMBL" id="RKS73577.1"/>
    </source>
</evidence>
<reference evidence="2 3" key="1">
    <citation type="submission" date="2018-10" db="EMBL/GenBank/DDBJ databases">
        <title>Genomic Encyclopedia of Archaeal and Bacterial Type Strains, Phase II (KMG-II): from individual species to whole genera.</title>
        <authorList>
            <person name="Goeker M."/>
        </authorList>
    </citation>
    <scope>NUCLEOTIDE SEQUENCE [LARGE SCALE GENOMIC DNA]</scope>
    <source>
        <strain evidence="2 3">DSM 43383</strain>
    </source>
</reference>
<organism evidence="2 3">
    <name type="scientific">Actinomadura pelletieri DSM 43383</name>
    <dbReference type="NCBI Taxonomy" id="1120940"/>
    <lineage>
        <taxon>Bacteria</taxon>
        <taxon>Bacillati</taxon>
        <taxon>Actinomycetota</taxon>
        <taxon>Actinomycetes</taxon>
        <taxon>Streptosporangiales</taxon>
        <taxon>Thermomonosporaceae</taxon>
        <taxon>Actinomadura</taxon>
    </lineage>
</organism>
<dbReference type="EMBL" id="RBWU01000004">
    <property type="protein sequence ID" value="RKS73577.1"/>
    <property type="molecule type" value="Genomic_DNA"/>
</dbReference>
<evidence type="ECO:0000313" key="3">
    <source>
        <dbReference type="Proteomes" id="UP000274601"/>
    </source>
</evidence>
<comment type="caution">
    <text evidence="2">The sequence shown here is derived from an EMBL/GenBank/DDBJ whole genome shotgun (WGS) entry which is preliminary data.</text>
</comment>